<dbReference type="SUPFAM" id="SSF48403">
    <property type="entry name" value="Ankyrin repeat"/>
    <property type="match status" value="1"/>
</dbReference>
<proteinExistence type="predicted"/>
<gene>
    <name evidence="4" type="ORF">DASC09_053040</name>
</gene>
<evidence type="ECO:0000256" key="3">
    <source>
        <dbReference type="SAM" id="MobiDB-lite"/>
    </source>
</evidence>
<dbReference type="SMART" id="SM00248">
    <property type="entry name" value="ANK"/>
    <property type="match status" value="2"/>
</dbReference>
<dbReference type="Proteomes" id="UP001360560">
    <property type="component" value="Unassembled WGS sequence"/>
</dbReference>
<dbReference type="InterPro" id="IPR002110">
    <property type="entry name" value="Ankyrin_rpt"/>
</dbReference>
<sequence length="211" mass="23958">MVQESLTAEEIEYIVEEARYGELESLQQIFQEIDHKLLLNIKDNVTGSTLIHMSAGNGYLEVVKFLLSLCDSKIDKEELKNFVNLKNASGNTALHWAALNGHLEIVKVLCDEYEADPFVKNDVGHDAIFEAENNNKEDVEEYFLQKFSFDPEESDGDEDEDAEHKSKDEPTFKAGCEIESVTKEAIAAKEELLKERQQQEELAAKTEDLKI</sequence>
<dbReference type="Gene3D" id="1.25.40.20">
    <property type="entry name" value="Ankyrin repeat-containing domain"/>
    <property type="match status" value="1"/>
</dbReference>
<dbReference type="PROSITE" id="PS50088">
    <property type="entry name" value="ANK_REPEAT"/>
    <property type="match status" value="1"/>
</dbReference>
<dbReference type="RefSeq" id="XP_064854975.1">
    <property type="nucleotide sequence ID" value="XM_064998903.1"/>
</dbReference>
<accession>A0AAV5QTZ4</accession>
<reference evidence="4 5" key="1">
    <citation type="journal article" date="2023" name="Elife">
        <title>Identification of key yeast species and microbe-microbe interactions impacting larval growth of Drosophila in the wild.</title>
        <authorList>
            <person name="Mure A."/>
            <person name="Sugiura Y."/>
            <person name="Maeda R."/>
            <person name="Honda K."/>
            <person name="Sakurai N."/>
            <person name="Takahashi Y."/>
            <person name="Watada M."/>
            <person name="Katoh T."/>
            <person name="Gotoh A."/>
            <person name="Gotoh Y."/>
            <person name="Taniguchi I."/>
            <person name="Nakamura K."/>
            <person name="Hayashi T."/>
            <person name="Katayama T."/>
            <person name="Uemura T."/>
            <person name="Hattori Y."/>
        </authorList>
    </citation>
    <scope>NUCLEOTIDE SEQUENCE [LARGE SCALE GENOMIC DNA]</scope>
    <source>
        <strain evidence="4 5">SC-9</strain>
    </source>
</reference>
<name>A0AAV5QTZ4_9ASCO</name>
<feature type="coiled-coil region" evidence="2">
    <location>
        <begin position="178"/>
        <end position="209"/>
    </location>
</feature>
<feature type="region of interest" description="Disordered" evidence="3">
    <location>
        <begin position="150"/>
        <end position="175"/>
    </location>
</feature>
<feature type="compositionally biased region" description="Acidic residues" evidence="3">
    <location>
        <begin position="150"/>
        <end position="161"/>
    </location>
</feature>
<keyword evidence="2" id="KW-0175">Coiled coil</keyword>
<dbReference type="PANTHER" id="PTHR24121:SF21">
    <property type="entry name" value="ANKYRIN REPEAT FAMILY PROTEIN"/>
    <property type="match status" value="1"/>
</dbReference>
<dbReference type="EMBL" id="BTFZ01000013">
    <property type="protein sequence ID" value="GMM37979.1"/>
    <property type="molecule type" value="Genomic_DNA"/>
</dbReference>
<evidence type="ECO:0000313" key="5">
    <source>
        <dbReference type="Proteomes" id="UP001360560"/>
    </source>
</evidence>
<feature type="compositionally biased region" description="Basic and acidic residues" evidence="3">
    <location>
        <begin position="162"/>
        <end position="171"/>
    </location>
</feature>
<dbReference type="AlphaFoldDB" id="A0AAV5QTZ4"/>
<dbReference type="PANTHER" id="PTHR24121">
    <property type="entry name" value="NO MECHANORECEPTOR POTENTIAL C, ISOFORM D-RELATED"/>
    <property type="match status" value="1"/>
</dbReference>
<dbReference type="GeneID" id="90075954"/>
<evidence type="ECO:0000256" key="1">
    <source>
        <dbReference type="PROSITE-ProRule" id="PRU00023"/>
    </source>
</evidence>
<organism evidence="4 5">
    <name type="scientific">Saccharomycopsis crataegensis</name>
    <dbReference type="NCBI Taxonomy" id="43959"/>
    <lineage>
        <taxon>Eukaryota</taxon>
        <taxon>Fungi</taxon>
        <taxon>Dikarya</taxon>
        <taxon>Ascomycota</taxon>
        <taxon>Saccharomycotina</taxon>
        <taxon>Saccharomycetes</taxon>
        <taxon>Saccharomycopsidaceae</taxon>
        <taxon>Saccharomycopsis</taxon>
    </lineage>
</organism>
<protein>
    <submittedName>
        <fullName evidence="4">Yar1 protein</fullName>
    </submittedName>
</protein>
<keyword evidence="1" id="KW-0040">ANK repeat</keyword>
<feature type="repeat" description="ANK" evidence="1">
    <location>
        <begin position="89"/>
        <end position="109"/>
    </location>
</feature>
<dbReference type="PROSITE" id="PS50297">
    <property type="entry name" value="ANK_REP_REGION"/>
    <property type="match status" value="1"/>
</dbReference>
<evidence type="ECO:0000313" key="4">
    <source>
        <dbReference type="EMBL" id="GMM37979.1"/>
    </source>
</evidence>
<dbReference type="Pfam" id="PF12796">
    <property type="entry name" value="Ank_2"/>
    <property type="match status" value="1"/>
</dbReference>
<evidence type="ECO:0000256" key="2">
    <source>
        <dbReference type="SAM" id="Coils"/>
    </source>
</evidence>
<comment type="caution">
    <text evidence="4">The sequence shown here is derived from an EMBL/GenBank/DDBJ whole genome shotgun (WGS) entry which is preliminary data.</text>
</comment>
<dbReference type="InterPro" id="IPR036770">
    <property type="entry name" value="Ankyrin_rpt-contain_sf"/>
</dbReference>
<keyword evidence="5" id="KW-1185">Reference proteome</keyword>